<keyword evidence="1" id="KW-0812">Transmembrane</keyword>
<feature type="transmembrane region" description="Helical" evidence="1">
    <location>
        <begin position="46"/>
        <end position="65"/>
    </location>
</feature>
<dbReference type="AlphaFoldDB" id="A0A8K0K7I5"/>
<proteinExistence type="predicted"/>
<dbReference type="Proteomes" id="UP000792457">
    <property type="component" value="Unassembled WGS sequence"/>
</dbReference>
<sequence length="98" mass="11582">MQANESMNTTQASYGSHLYCPPPETGKIHRKEEGGMFALSMEDTNWVLTSSFIIFTMQTAILVMYRRTWNVGWNRRKPIIRLRSFERMKPNIRQREDP</sequence>
<gene>
    <name evidence="2" type="ORF">J437_LFUL008178</name>
</gene>
<dbReference type="OrthoDB" id="534912at2759"/>
<name>A0A8K0K7I5_LADFU</name>
<evidence type="ECO:0000313" key="2">
    <source>
        <dbReference type="EMBL" id="KAG8229810.1"/>
    </source>
</evidence>
<organism evidence="2 3">
    <name type="scientific">Ladona fulva</name>
    <name type="common">Scarce chaser dragonfly</name>
    <name type="synonym">Libellula fulva</name>
    <dbReference type="NCBI Taxonomy" id="123851"/>
    <lineage>
        <taxon>Eukaryota</taxon>
        <taxon>Metazoa</taxon>
        <taxon>Ecdysozoa</taxon>
        <taxon>Arthropoda</taxon>
        <taxon>Hexapoda</taxon>
        <taxon>Insecta</taxon>
        <taxon>Pterygota</taxon>
        <taxon>Palaeoptera</taxon>
        <taxon>Odonata</taxon>
        <taxon>Epiprocta</taxon>
        <taxon>Anisoptera</taxon>
        <taxon>Libelluloidea</taxon>
        <taxon>Libellulidae</taxon>
        <taxon>Ladona</taxon>
    </lineage>
</organism>
<dbReference type="EMBL" id="KZ308447">
    <property type="protein sequence ID" value="KAG8229810.1"/>
    <property type="molecule type" value="Genomic_DNA"/>
</dbReference>
<keyword evidence="1" id="KW-1133">Transmembrane helix</keyword>
<reference evidence="2" key="2">
    <citation type="submission" date="2017-10" db="EMBL/GenBank/DDBJ databases">
        <title>Ladona fulva Genome sequencing and assembly.</title>
        <authorList>
            <person name="Murali S."/>
            <person name="Richards S."/>
            <person name="Bandaranaike D."/>
            <person name="Bellair M."/>
            <person name="Blankenburg K."/>
            <person name="Chao H."/>
            <person name="Dinh H."/>
            <person name="Doddapaneni H."/>
            <person name="Dugan-Rocha S."/>
            <person name="Elkadiri S."/>
            <person name="Gnanaolivu R."/>
            <person name="Hernandez B."/>
            <person name="Skinner E."/>
            <person name="Javaid M."/>
            <person name="Lee S."/>
            <person name="Li M."/>
            <person name="Ming W."/>
            <person name="Munidasa M."/>
            <person name="Muniz J."/>
            <person name="Nguyen L."/>
            <person name="Hughes D."/>
            <person name="Osuji N."/>
            <person name="Pu L.-L."/>
            <person name="Puazo M."/>
            <person name="Qu C."/>
            <person name="Quiroz J."/>
            <person name="Raj R."/>
            <person name="Weissenberger G."/>
            <person name="Xin Y."/>
            <person name="Zou X."/>
            <person name="Han Y."/>
            <person name="Worley K."/>
            <person name="Muzny D."/>
            <person name="Gibbs R."/>
        </authorList>
    </citation>
    <scope>NUCLEOTIDE SEQUENCE</scope>
    <source>
        <strain evidence="2">Sampled in the wild</strain>
    </source>
</reference>
<keyword evidence="3" id="KW-1185">Reference proteome</keyword>
<accession>A0A8K0K7I5</accession>
<protein>
    <submittedName>
        <fullName evidence="2">Uncharacterized protein</fullName>
    </submittedName>
</protein>
<reference evidence="2" key="1">
    <citation type="submission" date="2013-04" db="EMBL/GenBank/DDBJ databases">
        <authorList>
            <person name="Qu J."/>
            <person name="Murali S.C."/>
            <person name="Bandaranaike D."/>
            <person name="Bellair M."/>
            <person name="Blankenburg K."/>
            <person name="Chao H."/>
            <person name="Dinh H."/>
            <person name="Doddapaneni H."/>
            <person name="Downs B."/>
            <person name="Dugan-Rocha S."/>
            <person name="Elkadiri S."/>
            <person name="Gnanaolivu R.D."/>
            <person name="Hernandez B."/>
            <person name="Javaid M."/>
            <person name="Jayaseelan J.C."/>
            <person name="Lee S."/>
            <person name="Li M."/>
            <person name="Ming W."/>
            <person name="Munidasa M."/>
            <person name="Muniz J."/>
            <person name="Nguyen L."/>
            <person name="Ongeri F."/>
            <person name="Osuji N."/>
            <person name="Pu L.-L."/>
            <person name="Puazo M."/>
            <person name="Qu C."/>
            <person name="Quiroz J."/>
            <person name="Raj R."/>
            <person name="Weissenberger G."/>
            <person name="Xin Y."/>
            <person name="Zou X."/>
            <person name="Han Y."/>
            <person name="Richards S."/>
            <person name="Worley K."/>
            <person name="Muzny D."/>
            <person name="Gibbs R."/>
        </authorList>
    </citation>
    <scope>NUCLEOTIDE SEQUENCE</scope>
    <source>
        <strain evidence="2">Sampled in the wild</strain>
    </source>
</reference>
<evidence type="ECO:0000313" key="3">
    <source>
        <dbReference type="Proteomes" id="UP000792457"/>
    </source>
</evidence>
<comment type="caution">
    <text evidence="2">The sequence shown here is derived from an EMBL/GenBank/DDBJ whole genome shotgun (WGS) entry which is preliminary data.</text>
</comment>
<keyword evidence="1" id="KW-0472">Membrane</keyword>
<evidence type="ECO:0000256" key="1">
    <source>
        <dbReference type="SAM" id="Phobius"/>
    </source>
</evidence>